<evidence type="ECO:0000313" key="3">
    <source>
        <dbReference type="EMBL" id="CAF2063490.1"/>
    </source>
</evidence>
<feature type="compositionally biased region" description="Basic and acidic residues" evidence="1">
    <location>
        <begin position="56"/>
        <end position="75"/>
    </location>
</feature>
<accession>A0A816QUC8</accession>
<protein>
    <submittedName>
        <fullName evidence="3">Uncharacterized protein</fullName>
    </submittedName>
</protein>
<feature type="region of interest" description="Disordered" evidence="1">
    <location>
        <begin position="56"/>
        <end position="76"/>
    </location>
</feature>
<organism evidence="3 5">
    <name type="scientific">Rotaria magnacalcarata</name>
    <dbReference type="NCBI Taxonomy" id="392030"/>
    <lineage>
        <taxon>Eukaryota</taxon>
        <taxon>Metazoa</taxon>
        <taxon>Spiralia</taxon>
        <taxon>Gnathifera</taxon>
        <taxon>Rotifera</taxon>
        <taxon>Eurotatoria</taxon>
        <taxon>Bdelloidea</taxon>
        <taxon>Philodinida</taxon>
        <taxon>Philodinidae</taxon>
        <taxon>Rotaria</taxon>
    </lineage>
</organism>
<proteinExistence type="predicted"/>
<evidence type="ECO:0000256" key="1">
    <source>
        <dbReference type="SAM" id="MobiDB-lite"/>
    </source>
</evidence>
<dbReference type="Proteomes" id="UP000663887">
    <property type="component" value="Unassembled WGS sequence"/>
</dbReference>
<dbReference type="EMBL" id="CAJNRF010003557">
    <property type="protein sequence ID" value="CAF2051829.1"/>
    <property type="molecule type" value="Genomic_DNA"/>
</dbReference>
<gene>
    <name evidence="4" type="ORF">MBJ925_LOCUS28817</name>
    <name evidence="2" type="ORF">WKI299_LOCUS10290</name>
    <name evidence="3" type="ORF">XDN619_LOCUS11017</name>
</gene>
<dbReference type="AlphaFoldDB" id="A0A816QUC8"/>
<dbReference type="Proteomes" id="UP000663824">
    <property type="component" value="Unassembled WGS sequence"/>
</dbReference>
<dbReference type="EMBL" id="CAJNRG010004127">
    <property type="protein sequence ID" value="CAF2063490.1"/>
    <property type="molecule type" value="Genomic_DNA"/>
</dbReference>
<reference evidence="3" key="1">
    <citation type="submission" date="2021-02" db="EMBL/GenBank/DDBJ databases">
        <authorList>
            <person name="Nowell W R."/>
        </authorList>
    </citation>
    <scope>NUCLEOTIDE SEQUENCE</scope>
</reference>
<dbReference type="Proteomes" id="UP000663856">
    <property type="component" value="Unassembled WGS sequence"/>
</dbReference>
<comment type="caution">
    <text evidence="3">The sequence shown here is derived from an EMBL/GenBank/DDBJ whole genome shotgun (WGS) entry which is preliminary data.</text>
</comment>
<evidence type="ECO:0000313" key="5">
    <source>
        <dbReference type="Proteomes" id="UP000663887"/>
    </source>
</evidence>
<sequence length="237" mass="27182">MAHLRAREQQGRSLRILVNPIDECVGAACSHAHIPHYYYEYKRKLLEKLKESRERFEESPEWPHKSNLTTDDRLESSSNRINQYAVAQLSLANPWPTREMSEPDVFVEDTFPYDVKKFLPLPLTNDKSLHHSRSILVPYFNVALWIKGVKKITNVDNLIQDNDKTVIDVIRTVHRSHSQESSTLPYPAHDSVLNTNERGIPPLPDSNFFMIPSATTSQSNSSVSVIPKNFSSKQMLL</sequence>
<evidence type="ECO:0000313" key="2">
    <source>
        <dbReference type="EMBL" id="CAF2051829.1"/>
    </source>
</evidence>
<dbReference type="EMBL" id="CAJNRE010015451">
    <property type="protein sequence ID" value="CAF2137263.1"/>
    <property type="molecule type" value="Genomic_DNA"/>
</dbReference>
<evidence type="ECO:0000313" key="4">
    <source>
        <dbReference type="EMBL" id="CAF2137263.1"/>
    </source>
</evidence>
<name>A0A816QUC8_9BILA</name>